<dbReference type="STRING" id="1379903.ATO8_10203"/>
<reference evidence="1 2" key="1">
    <citation type="journal article" date="2014" name="Antonie Van Leeuwenhoek">
        <title>Roseivivax atlanticus sp. nov., isolated from surface seawater of the Atlantic Ocean.</title>
        <authorList>
            <person name="Li G."/>
            <person name="Lai Q."/>
            <person name="Liu X."/>
            <person name="Sun F."/>
            <person name="Shao Z."/>
        </authorList>
    </citation>
    <scope>NUCLEOTIDE SEQUENCE [LARGE SCALE GENOMIC DNA]</scope>
    <source>
        <strain evidence="1 2">22II-s10s</strain>
    </source>
</reference>
<dbReference type="eggNOG" id="COG5456">
    <property type="taxonomic scope" value="Bacteria"/>
</dbReference>
<protein>
    <submittedName>
        <fullName evidence="1">Protein RdxH</fullName>
    </submittedName>
</protein>
<evidence type="ECO:0000313" key="1">
    <source>
        <dbReference type="EMBL" id="ETW12908.1"/>
    </source>
</evidence>
<name>W4HKI4_9RHOB</name>
<dbReference type="AlphaFoldDB" id="W4HKI4"/>
<dbReference type="InterPro" id="IPR018037">
    <property type="entry name" value="FixH_proteobacterial"/>
</dbReference>
<keyword evidence="2" id="KW-1185">Reference proteome</keyword>
<dbReference type="RefSeq" id="WP_043844321.1">
    <property type="nucleotide sequence ID" value="NZ_AQQW01000005.1"/>
</dbReference>
<dbReference type="PATRIC" id="fig|1317118.6.peg.2104"/>
<accession>W4HKI4</accession>
<proteinExistence type="predicted"/>
<evidence type="ECO:0000313" key="2">
    <source>
        <dbReference type="Proteomes" id="UP000019063"/>
    </source>
</evidence>
<organism evidence="1 2">
    <name type="scientific">Roseivivax marinus</name>
    <dbReference type="NCBI Taxonomy" id="1379903"/>
    <lineage>
        <taxon>Bacteria</taxon>
        <taxon>Pseudomonadati</taxon>
        <taxon>Pseudomonadota</taxon>
        <taxon>Alphaproteobacteria</taxon>
        <taxon>Rhodobacterales</taxon>
        <taxon>Roseobacteraceae</taxon>
        <taxon>Roseivivax</taxon>
    </lineage>
</organism>
<comment type="caution">
    <text evidence="1">The sequence shown here is derived from an EMBL/GenBank/DDBJ whole genome shotgun (WGS) entry which is preliminary data.</text>
</comment>
<gene>
    <name evidence="1" type="ORF">ATO8_10203</name>
</gene>
<dbReference type="InterPro" id="IPR008620">
    <property type="entry name" value="FixH"/>
</dbReference>
<dbReference type="Proteomes" id="UP000019063">
    <property type="component" value="Unassembled WGS sequence"/>
</dbReference>
<dbReference type="Pfam" id="PF05751">
    <property type="entry name" value="FixH"/>
    <property type="match status" value="1"/>
</dbReference>
<sequence length="153" mass="16186">MSFELTGRRVFGLFALGFGTIIAVNVTLAVNAVRTFPGLEVANSYVASQHFDADRTAQQALGWEAVAKVEDGALRVELTDAEGRPVAPAALTVTVGRPTTDRDDRVMAMAFEGVARVAPMPEGGGAWLVRIDAEAMDGTAFHARRIVAADRAG</sequence>
<dbReference type="EMBL" id="AQQW01000005">
    <property type="protein sequence ID" value="ETW12908.1"/>
    <property type="molecule type" value="Genomic_DNA"/>
</dbReference>
<dbReference type="PIRSF" id="PIRSF011386">
    <property type="entry name" value="FixH"/>
    <property type="match status" value="1"/>
</dbReference>